<dbReference type="EMBL" id="CALBWS010000056">
    <property type="protein sequence ID" value="CAH2717626.1"/>
    <property type="molecule type" value="Genomic_DNA"/>
</dbReference>
<keyword evidence="1" id="KW-0472">Membrane</keyword>
<dbReference type="Proteomes" id="UP000838308">
    <property type="component" value="Unassembled WGS sequence"/>
</dbReference>
<feature type="transmembrane region" description="Helical" evidence="1">
    <location>
        <begin position="53"/>
        <end position="74"/>
    </location>
</feature>
<keyword evidence="3" id="KW-1185">Reference proteome</keyword>
<sequence>MTKSKHEILEEIKKLYRIKPITAVIVLILTAFIFMTIYGAVNDFGRKLDSDLVGALISFFFAWNLGFGLYLGIWRFSNSRKINKVLFPKLEQFINESEEKSVDETETEVYEMVKVAYADYTEKHNKLNHIYWTSIKISFAFPLIALVIWFVYHQL</sequence>
<organism evidence="2 3">
    <name type="scientific">Neobacillus rhizosphaerae</name>
    <dbReference type="NCBI Taxonomy" id="2880965"/>
    <lineage>
        <taxon>Bacteria</taxon>
        <taxon>Bacillati</taxon>
        <taxon>Bacillota</taxon>
        <taxon>Bacilli</taxon>
        <taxon>Bacillales</taxon>
        <taxon>Bacillaceae</taxon>
        <taxon>Neobacillus</taxon>
    </lineage>
</organism>
<keyword evidence="1" id="KW-1133">Transmembrane helix</keyword>
<evidence type="ECO:0000313" key="3">
    <source>
        <dbReference type="Proteomes" id="UP000838308"/>
    </source>
</evidence>
<accession>A0ABM9EY41</accession>
<feature type="transmembrane region" description="Helical" evidence="1">
    <location>
        <begin position="21"/>
        <end position="41"/>
    </location>
</feature>
<evidence type="ECO:0008006" key="4">
    <source>
        <dbReference type="Google" id="ProtNLM"/>
    </source>
</evidence>
<evidence type="ECO:0000256" key="1">
    <source>
        <dbReference type="SAM" id="Phobius"/>
    </source>
</evidence>
<dbReference type="RefSeq" id="WP_248737840.1">
    <property type="nucleotide sequence ID" value="NZ_CALBWS010000056.1"/>
</dbReference>
<name>A0ABM9EY41_9BACI</name>
<reference evidence="2" key="1">
    <citation type="submission" date="2022-04" db="EMBL/GenBank/DDBJ databases">
        <authorList>
            <person name="Criscuolo A."/>
        </authorList>
    </citation>
    <scope>NUCLEOTIDE SEQUENCE</scope>
    <source>
        <strain evidence="2">CIP111895</strain>
    </source>
</reference>
<evidence type="ECO:0000313" key="2">
    <source>
        <dbReference type="EMBL" id="CAH2717626.1"/>
    </source>
</evidence>
<keyword evidence="1" id="KW-0812">Transmembrane</keyword>
<comment type="caution">
    <text evidence="2">The sequence shown here is derived from an EMBL/GenBank/DDBJ whole genome shotgun (WGS) entry which is preliminary data.</text>
</comment>
<proteinExistence type="predicted"/>
<feature type="transmembrane region" description="Helical" evidence="1">
    <location>
        <begin position="130"/>
        <end position="152"/>
    </location>
</feature>
<gene>
    <name evidence="2" type="ORF">BACCIP111895_04842</name>
</gene>
<protein>
    <recommendedName>
        <fullName evidence="4">DUF3899 domain-containing protein</fullName>
    </recommendedName>
</protein>